<dbReference type="GO" id="GO:0016787">
    <property type="term" value="F:hydrolase activity"/>
    <property type="evidence" value="ECO:0007669"/>
    <property type="project" value="InterPro"/>
</dbReference>
<keyword evidence="3" id="KW-0347">Helicase</keyword>
<evidence type="ECO:0000313" key="3">
    <source>
        <dbReference type="EMBL" id="MBW4463949.1"/>
    </source>
</evidence>
<dbReference type="SUPFAM" id="SSF52540">
    <property type="entry name" value="P-loop containing nucleoside triphosphate hydrolases"/>
    <property type="match status" value="1"/>
</dbReference>
<dbReference type="Proteomes" id="UP000707356">
    <property type="component" value="Unassembled WGS sequence"/>
</dbReference>
<reference evidence="3" key="2">
    <citation type="journal article" date="2022" name="Microbiol. Resour. Announc.">
        <title>Metagenome Sequencing to Explore Phylogenomics of Terrestrial Cyanobacteria.</title>
        <authorList>
            <person name="Ward R.D."/>
            <person name="Stajich J.E."/>
            <person name="Johansen J.R."/>
            <person name="Huntemann M."/>
            <person name="Clum A."/>
            <person name="Foster B."/>
            <person name="Foster B."/>
            <person name="Roux S."/>
            <person name="Palaniappan K."/>
            <person name="Varghese N."/>
            <person name="Mukherjee S."/>
            <person name="Reddy T.B.K."/>
            <person name="Daum C."/>
            <person name="Copeland A."/>
            <person name="Chen I.A."/>
            <person name="Ivanova N.N."/>
            <person name="Kyrpides N.C."/>
            <person name="Shapiro N."/>
            <person name="Eloe-Fadrosh E.A."/>
            <person name="Pietrasiak N."/>
        </authorList>
    </citation>
    <scope>NUCLEOTIDE SEQUENCE</scope>
    <source>
        <strain evidence="3">GSE-TBD4-15B</strain>
    </source>
</reference>
<evidence type="ECO:0000313" key="4">
    <source>
        <dbReference type="Proteomes" id="UP000707356"/>
    </source>
</evidence>
<keyword evidence="3" id="KW-0067">ATP-binding</keyword>
<evidence type="ECO:0000259" key="1">
    <source>
        <dbReference type="PROSITE" id="PS51192"/>
    </source>
</evidence>
<feature type="domain" description="Helicase C-terminal" evidence="2">
    <location>
        <begin position="224"/>
        <end position="382"/>
    </location>
</feature>
<dbReference type="GO" id="GO:0005829">
    <property type="term" value="C:cytosol"/>
    <property type="evidence" value="ECO:0007669"/>
    <property type="project" value="TreeGrafter"/>
</dbReference>
<dbReference type="GO" id="GO:0005524">
    <property type="term" value="F:ATP binding"/>
    <property type="evidence" value="ECO:0007669"/>
    <property type="project" value="InterPro"/>
</dbReference>
<proteinExistence type="predicted"/>
<dbReference type="PANTHER" id="PTHR47396:SF1">
    <property type="entry name" value="ATP-DEPENDENT HELICASE IRC3-RELATED"/>
    <property type="match status" value="1"/>
</dbReference>
<dbReference type="SMART" id="SM00490">
    <property type="entry name" value="HELICc"/>
    <property type="match status" value="1"/>
</dbReference>
<comment type="caution">
    <text evidence="3">The sequence shown here is derived from an EMBL/GenBank/DDBJ whole genome shotgun (WGS) entry which is preliminary data.</text>
</comment>
<name>A0A951U2U3_9CYAN</name>
<dbReference type="InterPro" id="IPR027417">
    <property type="entry name" value="P-loop_NTPase"/>
</dbReference>
<accession>A0A951U2U3</accession>
<organism evidence="3 4">
    <name type="scientific">Pegethrix bostrychoides GSE-TBD4-15B</name>
    <dbReference type="NCBI Taxonomy" id="2839662"/>
    <lineage>
        <taxon>Bacteria</taxon>
        <taxon>Bacillati</taxon>
        <taxon>Cyanobacteriota</taxon>
        <taxon>Cyanophyceae</taxon>
        <taxon>Oculatellales</taxon>
        <taxon>Oculatellaceae</taxon>
        <taxon>Pegethrix</taxon>
    </lineage>
</organism>
<sequence>MSAAQPQPQPPQLRSYQSRVIKDLYVKLGQGYRRVAIIAGTGAGKTVIGGKICADTAARGLRLMFLVHLDVLVGQTYEKMQAFGLRCGFIKAGWREDPDAPIQIASIQTMEKRSWWRDWPAQVVFFDEGHTTVFSQIGQEMIYKTHPRAVHLAMTATPYRLGREQLGDHMQSFVSTPVPSELQRLGFLATMQYYGVPSDSQIDLSGVRTVAGDFDERDLRNACDQPALVRRIVEEWQRLTPGKRTIAFCVDVEHARHVAEAFQAVGVAAAVVEGGTPIKERQQLYRDLGSGWLQVLTSCNVISIGFDEPSVEVGLLLRPTQSRALHYQQIGRVMRISPASGKKFGIILDQANNLKRLGFPEDIQEYRLPTRQEPGSSEAKPTKQCPDCNRLVWGFVMACPSCSYRWESQPQIQTQDLVEVYSEELLRQIERRKMSDFFRVQRQRAFREGAAPNWAKRLFFERFNCSPEADWCLGSIFGDQPSLQDRYAYRDYLVKIAQQQGKSIAWVVEEFQQEFGFDSWQEVFFPQEK</sequence>
<dbReference type="AlphaFoldDB" id="A0A951U2U3"/>
<keyword evidence="3" id="KW-0378">Hydrolase</keyword>
<dbReference type="InterPro" id="IPR006935">
    <property type="entry name" value="Helicase/UvrB_N"/>
</dbReference>
<dbReference type="PROSITE" id="PS51192">
    <property type="entry name" value="HELICASE_ATP_BIND_1"/>
    <property type="match status" value="1"/>
</dbReference>
<reference evidence="3" key="1">
    <citation type="submission" date="2021-05" db="EMBL/GenBank/DDBJ databases">
        <authorList>
            <person name="Pietrasiak N."/>
            <person name="Ward R."/>
            <person name="Stajich J.E."/>
            <person name="Kurbessoian T."/>
        </authorList>
    </citation>
    <scope>NUCLEOTIDE SEQUENCE</scope>
    <source>
        <strain evidence="3">GSE-TBD4-15B</strain>
    </source>
</reference>
<dbReference type="PROSITE" id="PS51194">
    <property type="entry name" value="HELICASE_CTER"/>
    <property type="match status" value="1"/>
</dbReference>
<evidence type="ECO:0000259" key="2">
    <source>
        <dbReference type="PROSITE" id="PS51194"/>
    </source>
</evidence>
<feature type="domain" description="Helicase ATP-binding" evidence="1">
    <location>
        <begin position="26"/>
        <end position="176"/>
    </location>
</feature>
<dbReference type="GO" id="GO:0003677">
    <property type="term" value="F:DNA binding"/>
    <property type="evidence" value="ECO:0007669"/>
    <property type="project" value="InterPro"/>
</dbReference>
<keyword evidence="3" id="KW-0547">Nucleotide-binding</keyword>
<dbReference type="SMART" id="SM00487">
    <property type="entry name" value="DEXDc"/>
    <property type="match status" value="1"/>
</dbReference>
<protein>
    <submittedName>
        <fullName evidence="3">DEAD/DEAH box helicase family protein</fullName>
    </submittedName>
</protein>
<gene>
    <name evidence="3" type="ORF">KME07_00705</name>
</gene>
<dbReference type="PANTHER" id="PTHR47396">
    <property type="entry name" value="TYPE I RESTRICTION ENZYME ECOKI R PROTEIN"/>
    <property type="match status" value="1"/>
</dbReference>
<dbReference type="Pfam" id="PF04851">
    <property type="entry name" value="ResIII"/>
    <property type="match status" value="1"/>
</dbReference>
<dbReference type="InterPro" id="IPR014001">
    <property type="entry name" value="Helicase_ATP-bd"/>
</dbReference>
<dbReference type="InterPro" id="IPR050742">
    <property type="entry name" value="Helicase_Restrict-Modif_Enz"/>
</dbReference>
<dbReference type="InterPro" id="IPR001650">
    <property type="entry name" value="Helicase_C-like"/>
</dbReference>
<dbReference type="EMBL" id="JAHHHV010000003">
    <property type="protein sequence ID" value="MBW4463949.1"/>
    <property type="molecule type" value="Genomic_DNA"/>
</dbReference>
<dbReference type="Pfam" id="PF00271">
    <property type="entry name" value="Helicase_C"/>
    <property type="match status" value="1"/>
</dbReference>
<dbReference type="Gene3D" id="3.40.50.300">
    <property type="entry name" value="P-loop containing nucleotide triphosphate hydrolases"/>
    <property type="match status" value="2"/>
</dbReference>
<dbReference type="GO" id="GO:0004386">
    <property type="term" value="F:helicase activity"/>
    <property type="evidence" value="ECO:0007669"/>
    <property type="project" value="UniProtKB-KW"/>
</dbReference>